<keyword evidence="1" id="KW-0521">NADP</keyword>
<evidence type="ECO:0000313" key="5">
    <source>
        <dbReference type="Proteomes" id="UP000286045"/>
    </source>
</evidence>
<dbReference type="Gene3D" id="3.40.50.720">
    <property type="entry name" value="NAD(P)-binding Rossmann-like Domain"/>
    <property type="match status" value="1"/>
</dbReference>
<evidence type="ECO:0000256" key="1">
    <source>
        <dbReference type="ARBA" id="ARBA00022857"/>
    </source>
</evidence>
<dbReference type="Gene3D" id="3.90.25.10">
    <property type="entry name" value="UDP-galactose 4-epimerase, domain 1"/>
    <property type="match status" value="1"/>
</dbReference>
<evidence type="ECO:0000256" key="2">
    <source>
        <dbReference type="ARBA" id="ARBA00023002"/>
    </source>
</evidence>
<accession>A0A439DI94</accession>
<evidence type="ECO:0000259" key="3">
    <source>
        <dbReference type="Pfam" id="PF05368"/>
    </source>
</evidence>
<dbReference type="PANTHER" id="PTHR47706">
    <property type="entry name" value="NMRA-LIKE FAMILY PROTEIN"/>
    <property type="match status" value="1"/>
</dbReference>
<dbReference type="CDD" id="cd05259">
    <property type="entry name" value="PCBER_SDR_a"/>
    <property type="match status" value="1"/>
</dbReference>
<dbReference type="SUPFAM" id="SSF51735">
    <property type="entry name" value="NAD(P)-binding Rossmann-fold domains"/>
    <property type="match status" value="1"/>
</dbReference>
<dbReference type="PANTHER" id="PTHR47706:SF9">
    <property type="entry name" value="NMRA-LIKE DOMAIN-CONTAINING PROTEIN-RELATED"/>
    <property type="match status" value="1"/>
</dbReference>
<gene>
    <name evidence="4" type="ORF">EKO27_g962</name>
</gene>
<organism evidence="4 5">
    <name type="scientific">Xylaria grammica</name>
    <dbReference type="NCBI Taxonomy" id="363999"/>
    <lineage>
        <taxon>Eukaryota</taxon>
        <taxon>Fungi</taxon>
        <taxon>Dikarya</taxon>
        <taxon>Ascomycota</taxon>
        <taxon>Pezizomycotina</taxon>
        <taxon>Sordariomycetes</taxon>
        <taxon>Xylariomycetidae</taxon>
        <taxon>Xylariales</taxon>
        <taxon>Xylariaceae</taxon>
        <taxon>Xylaria</taxon>
    </lineage>
</organism>
<comment type="caution">
    <text evidence="4">The sequence shown here is derived from an EMBL/GenBank/DDBJ whole genome shotgun (WGS) entry which is preliminary data.</text>
</comment>
<dbReference type="Proteomes" id="UP000286045">
    <property type="component" value="Unassembled WGS sequence"/>
</dbReference>
<name>A0A439DI94_9PEZI</name>
<dbReference type="InterPro" id="IPR045312">
    <property type="entry name" value="PCBER-like"/>
</dbReference>
<proteinExistence type="predicted"/>
<dbReference type="STRING" id="363999.A0A439DI94"/>
<reference evidence="4 5" key="1">
    <citation type="submission" date="2018-12" db="EMBL/GenBank/DDBJ databases">
        <title>Draft genome sequence of Xylaria grammica IHI A82.</title>
        <authorList>
            <person name="Buettner E."/>
            <person name="Kellner H."/>
        </authorList>
    </citation>
    <scope>NUCLEOTIDE SEQUENCE [LARGE SCALE GENOMIC DNA]</scope>
    <source>
        <strain evidence="4 5">IHI A82</strain>
    </source>
</reference>
<dbReference type="InterPro" id="IPR008030">
    <property type="entry name" value="NmrA-like"/>
</dbReference>
<dbReference type="Pfam" id="PF05368">
    <property type="entry name" value="NmrA"/>
    <property type="match status" value="1"/>
</dbReference>
<evidence type="ECO:0000313" key="4">
    <source>
        <dbReference type="EMBL" id="RWA14120.1"/>
    </source>
</evidence>
<keyword evidence="5" id="KW-1185">Reference proteome</keyword>
<feature type="domain" description="NmrA-like" evidence="3">
    <location>
        <begin position="6"/>
        <end position="239"/>
    </location>
</feature>
<dbReference type="EMBL" id="RYZI01000013">
    <property type="protein sequence ID" value="RWA14120.1"/>
    <property type="molecule type" value="Genomic_DNA"/>
</dbReference>
<dbReference type="InterPro" id="IPR051609">
    <property type="entry name" value="NmrA/Isoflavone_reductase-like"/>
</dbReference>
<sequence length="304" mass="33640">MTTFTNILIIGATGFFGSLVLETFEKDGGFNLTLLQRASSKSRLPDHLKIITIADSYPTEELVAAFKGQDVIVNCMTTLSVKDQYRMIDAAIATGAKRYVASEYGLNNTNPKAQGLNSLFATKGEIQSYLRAKAAEGQIEWMSISCGIWIKWGMAANFTGMHVREQRFVFWDDGAGYFSCTTEENTAAGLLQALKMPEETKNTNVFLSDFATTQKQLLEAIERIQGVRYKTESINSENFIEEKKEAERQGDESATFALIETGFVTGNYGGHLEKEGVIMNEKLGLPKRTLDEVVAESLKSMGLL</sequence>
<keyword evidence="2" id="KW-0560">Oxidoreductase</keyword>
<dbReference type="InterPro" id="IPR036291">
    <property type="entry name" value="NAD(P)-bd_dom_sf"/>
</dbReference>
<protein>
    <recommendedName>
        <fullName evidence="3">NmrA-like domain-containing protein</fullName>
    </recommendedName>
</protein>
<dbReference type="GO" id="GO:0016491">
    <property type="term" value="F:oxidoreductase activity"/>
    <property type="evidence" value="ECO:0007669"/>
    <property type="project" value="UniProtKB-KW"/>
</dbReference>
<dbReference type="AlphaFoldDB" id="A0A439DI94"/>